<keyword evidence="4" id="KW-0732">Signal</keyword>
<reference evidence="7 8" key="1">
    <citation type="submission" date="2024-03" db="EMBL/GenBank/DDBJ databases">
        <title>Mouse gut bacterial collection (mGBC) of GemPharmatech.</title>
        <authorList>
            <person name="He Y."/>
            <person name="Dong L."/>
            <person name="Wu D."/>
            <person name="Gao X."/>
            <person name="Lin Z."/>
        </authorList>
    </citation>
    <scope>NUCLEOTIDE SEQUENCE [LARGE SCALE GENOMIC DNA]</scope>
    <source>
        <strain evidence="7 8">15-30</strain>
    </source>
</reference>
<feature type="signal peptide" evidence="4">
    <location>
        <begin position="1"/>
        <end position="24"/>
    </location>
</feature>
<feature type="coiled-coil region" evidence="1">
    <location>
        <begin position="235"/>
        <end position="263"/>
    </location>
</feature>
<evidence type="ECO:0000259" key="6">
    <source>
        <dbReference type="Pfam" id="PF20990"/>
    </source>
</evidence>
<dbReference type="InterPro" id="IPR018702">
    <property type="entry name" value="DUF2207"/>
</dbReference>
<feature type="domain" description="DUF2207" evidence="5">
    <location>
        <begin position="30"/>
        <end position="215"/>
    </location>
</feature>
<keyword evidence="8" id="KW-1185">Reference proteome</keyword>
<organism evidence="7 8">
    <name type="scientific">Ligilactobacillus faecis</name>
    <dbReference type="NCBI Taxonomy" id="762833"/>
    <lineage>
        <taxon>Bacteria</taxon>
        <taxon>Bacillati</taxon>
        <taxon>Bacillota</taxon>
        <taxon>Bacilli</taxon>
        <taxon>Lactobacillales</taxon>
        <taxon>Lactobacillaceae</taxon>
        <taxon>Ligilactobacillus</taxon>
    </lineage>
</organism>
<feature type="transmembrane region" description="Helical" evidence="3">
    <location>
        <begin position="423"/>
        <end position="442"/>
    </location>
</feature>
<protein>
    <submittedName>
        <fullName evidence="7">DUF2207 domain-containing protein</fullName>
    </submittedName>
</protein>
<keyword evidence="3" id="KW-0472">Membrane</keyword>
<gene>
    <name evidence="7" type="ORF">AALT52_06870</name>
</gene>
<keyword evidence="3" id="KW-0812">Transmembrane</keyword>
<feature type="chain" id="PRO_5046397152" evidence="4">
    <location>
        <begin position="25"/>
        <end position="598"/>
    </location>
</feature>
<evidence type="ECO:0000256" key="3">
    <source>
        <dbReference type="SAM" id="Phobius"/>
    </source>
</evidence>
<evidence type="ECO:0000256" key="2">
    <source>
        <dbReference type="SAM" id="MobiDB-lite"/>
    </source>
</evidence>
<evidence type="ECO:0000313" key="8">
    <source>
        <dbReference type="Proteomes" id="UP001565236"/>
    </source>
</evidence>
<dbReference type="Pfam" id="PF09972">
    <property type="entry name" value="DUF2207"/>
    <property type="match status" value="1"/>
</dbReference>
<evidence type="ECO:0000256" key="4">
    <source>
        <dbReference type="SAM" id="SignalP"/>
    </source>
</evidence>
<evidence type="ECO:0000259" key="5">
    <source>
        <dbReference type="Pfam" id="PF09972"/>
    </source>
</evidence>
<feature type="transmembrane region" description="Helical" evidence="3">
    <location>
        <begin position="448"/>
        <end position="468"/>
    </location>
</feature>
<feature type="region of interest" description="Disordered" evidence="2">
    <location>
        <begin position="579"/>
        <end position="598"/>
    </location>
</feature>
<dbReference type="RefSeq" id="WP_369942276.1">
    <property type="nucleotide sequence ID" value="NZ_JBCLUF010000022.1"/>
</dbReference>
<dbReference type="Pfam" id="PF20990">
    <property type="entry name" value="DUF2207_C"/>
    <property type="match status" value="1"/>
</dbReference>
<feature type="transmembrane region" description="Helical" evidence="3">
    <location>
        <begin position="263"/>
        <end position="280"/>
    </location>
</feature>
<sequence>MKKGKVLLGIVSALLLLFHLQAIKAAGSYEITGYNATADILEDGSIELTQKITYAFDGDFNGVYYDQNLTKIKQLSDVFVAVTQAGQTTTLKEATTGANNTFQLLQEENKMRIKVFHKVSDEDVTLTYRYKLFGLVTNYRDTAELNWKILGAGWDEPVQNIKVTLNFPTRPQNELQAWSHGPLTGYTAVDKKQGKVTLTLAELPTDQFLETHLLFPTAVTAKNPQFVDKDAKQTIQHAEAVLAKEANEKRKAEKRQMQMLKNGFLGVILLASGGMLFLLWRDPGKKKLKFPPVTHSYEVPRYTPLEAWAIVKDQTPDSQAFSAYLLELAGKKRLTLEKLPGKKKKTENYLITLKDQTLLDQELFNFLFTKVGTGTAFTLEELKRYGKRNRRAKQLSKSFDQWSETNFKKARALGYYDAQSTGWLWTIGIAGALDIFALMLIGFFVTGIWRYLCFGLAGGVLVLSWRYLTTHARYTETGQEALYELKCFKKMLSDIGRFDLKKVGDLVLWEQILPYAVIFGLAKKVIRALQVEFGEAELREVFGPYYFVYFSDDFDHSFASSFSNTMTNATSYSSASGGSGGFSGGSSGGGGGGTGGAF</sequence>
<accession>A0ABV4DQ49</accession>
<comment type="caution">
    <text evidence="7">The sequence shown here is derived from an EMBL/GenBank/DDBJ whole genome shotgun (WGS) entry which is preliminary data.</text>
</comment>
<name>A0ABV4DQ49_9LACO</name>
<keyword evidence="1" id="KW-0175">Coiled coil</keyword>
<evidence type="ECO:0000313" key="7">
    <source>
        <dbReference type="EMBL" id="MEY8662605.1"/>
    </source>
</evidence>
<feature type="domain" description="Predicted membrane protein YciQ-like C-terminal" evidence="6">
    <location>
        <begin position="294"/>
        <end position="529"/>
    </location>
</feature>
<dbReference type="InterPro" id="IPR048389">
    <property type="entry name" value="YciQ-like_C"/>
</dbReference>
<proteinExistence type="predicted"/>
<dbReference type="Proteomes" id="UP001565236">
    <property type="component" value="Unassembled WGS sequence"/>
</dbReference>
<evidence type="ECO:0000256" key="1">
    <source>
        <dbReference type="SAM" id="Coils"/>
    </source>
</evidence>
<dbReference type="EMBL" id="JBCLUF010000022">
    <property type="protein sequence ID" value="MEY8662605.1"/>
    <property type="molecule type" value="Genomic_DNA"/>
</dbReference>
<keyword evidence="3" id="KW-1133">Transmembrane helix</keyword>